<evidence type="ECO:0000256" key="2">
    <source>
        <dbReference type="ARBA" id="ARBA00023239"/>
    </source>
</evidence>
<comment type="caution">
    <text evidence="3">The sequence shown here is derived from an EMBL/GenBank/DDBJ whole genome shotgun (WGS) entry which is preliminary data.</text>
</comment>
<accession>R7ZU76</accession>
<dbReference type="SUPFAM" id="SSF51569">
    <property type="entry name" value="Aldolase"/>
    <property type="match status" value="1"/>
</dbReference>
<dbReference type="EMBL" id="AQHR01000050">
    <property type="protein sequence ID" value="EON77612.1"/>
    <property type="molecule type" value="Genomic_DNA"/>
</dbReference>
<evidence type="ECO:0000313" key="3">
    <source>
        <dbReference type="EMBL" id="EON77612.1"/>
    </source>
</evidence>
<keyword evidence="4" id="KW-1185">Reference proteome</keyword>
<keyword evidence="2 3" id="KW-0456">Lyase</keyword>
<dbReference type="GO" id="GO:0008840">
    <property type="term" value="F:4-hydroxy-tetrahydrodipicolinate synthase activity"/>
    <property type="evidence" value="ECO:0007669"/>
    <property type="project" value="UniProtKB-EC"/>
</dbReference>
<dbReference type="Gene3D" id="3.20.20.70">
    <property type="entry name" value="Aldolase class I"/>
    <property type="match status" value="1"/>
</dbReference>
<dbReference type="PANTHER" id="PTHR12128:SF66">
    <property type="entry name" value="4-HYDROXY-2-OXOGLUTARATE ALDOLASE, MITOCHONDRIAL"/>
    <property type="match status" value="1"/>
</dbReference>
<reference evidence="3 4" key="1">
    <citation type="submission" date="2013-02" db="EMBL/GenBank/DDBJ databases">
        <title>A novel strain isolated from Lonar lake, Maharashtra, India.</title>
        <authorList>
            <person name="Singh A."/>
        </authorList>
    </citation>
    <scope>NUCLEOTIDE SEQUENCE [LARGE SCALE GENOMIC DNA]</scope>
    <source>
        <strain evidence="3 4">AK24</strain>
    </source>
</reference>
<organism evidence="3 4">
    <name type="scientific">Lunatimonas lonarensis</name>
    <dbReference type="NCBI Taxonomy" id="1232681"/>
    <lineage>
        <taxon>Bacteria</taxon>
        <taxon>Pseudomonadati</taxon>
        <taxon>Bacteroidota</taxon>
        <taxon>Cytophagia</taxon>
        <taxon>Cytophagales</taxon>
        <taxon>Cyclobacteriaceae</taxon>
    </lineage>
</organism>
<dbReference type="EC" id="4.3.3.7" evidence="3"/>
<dbReference type="STRING" id="1232681.ADIS_1831"/>
<sequence length="349" mass="39256">MKSDVFMPRRVFLAKLGLGFGTLTLGLDAMAQSPHLALRNEQRKDSFTQRFIPVMLTVYRNDGSIDYDGVSRLMDYYLKAGAKGFFANCLSSEMYHLSDEERIRLTHHVVKHTGGSVPVVSTGSFGESIQAKADFTKRIYDTGVDAVILISSHFAEREESDERLIQHLGQFMQYTEGIPVGTYECPSPYKRIVSPTVLNFLVGSERFIYHKDTTEDIVQIRTKIDRAEGSGLGIYNAHIGSAAASLQYGGAGLSPIAGNFYPEIIAWLCEHASDPNKQEEVDWIQERLRVAEQKIGRQYQLGARYFLKKRGLEISLNCRSTEDQLESTQVEVLDDLAAELNIWQERLGI</sequence>
<dbReference type="SMART" id="SM01130">
    <property type="entry name" value="DHDPS"/>
    <property type="match status" value="1"/>
</dbReference>
<gene>
    <name evidence="3" type="ORF">ADIS_1831</name>
</gene>
<dbReference type="PANTHER" id="PTHR12128">
    <property type="entry name" value="DIHYDRODIPICOLINATE SYNTHASE"/>
    <property type="match status" value="1"/>
</dbReference>
<dbReference type="AlphaFoldDB" id="R7ZU76"/>
<comment type="similarity">
    <text evidence="1">Belongs to the DapA family.</text>
</comment>
<dbReference type="InterPro" id="IPR002220">
    <property type="entry name" value="DapA-like"/>
</dbReference>
<evidence type="ECO:0000256" key="1">
    <source>
        <dbReference type="ARBA" id="ARBA00007592"/>
    </source>
</evidence>
<evidence type="ECO:0000313" key="4">
    <source>
        <dbReference type="Proteomes" id="UP000013909"/>
    </source>
</evidence>
<dbReference type="Pfam" id="PF00701">
    <property type="entry name" value="DHDPS"/>
    <property type="match status" value="1"/>
</dbReference>
<dbReference type="CDD" id="cd00408">
    <property type="entry name" value="DHDPS-like"/>
    <property type="match status" value="1"/>
</dbReference>
<dbReference type="PATRIC" id="fig|1288963.3.peg.1820"/>
<dbReference type="Proteomes" id="UP000013909">
    <property type="component" value="Unassembled WGS sequence"/>
</dbReference>
<dbReference type="InterPro" id="IPR013785">
    <property type="entry name" value="Aldolase_TIM"/>
</dbReference>
<protein>
    <submittedName>
        <fullName evidence="3">Dihydrodipicolinate synthase</fullName>
        <ecNumber evidence="3">4.3.3.7</ecNumber>
    </submittedName>
</protein>
<proteinExistence type="inferred from homology"/>
<name>R7ZU76_9BACT</name>
<dbReference type="OrthoDB" id="9796205at2"/>
<dbReference type="RefSeq" id="WP_010853969.1">
    <property type="nucleotide sequence ID" value="NZ_AQHR01000050.1"/>
</dbReference>